<feature type="compositionally biased region" description="Low complexity" evidence="6">
    <location>
        <begin position="497"/>
        <end position="508"/>
    </location>
</feature>
<proteinExistence type="inferred from homology"/>
<evidence type="ECO:0000256" key="1">
    <source>
        <dbReference type="ARBA" id="ARBA00004141"/>
    </source>
</evidence>
<dbReference type="EMBL" id="JAGTJR010000036">
    <property type="protein sequence ID" value="KAH7036278.1"/>
    <property type="molecule type" value="Genomic_DNA"/>
</dbReference>
<evidence type="ECO:0000256" key="2">
    <source>
        <dbReference type="ARBA" id="ARBA00022692"/>
    </source>
</evidence>
<feature type="transmembrane region" description="Helical" evidence="7">
    <location>
        <begin position="30"/>
        <end position="51"/>
    </location>
</feature>
<feature type="transmembrane region" description="Helical" evidence="7">
    <location>
        <begin position="228"/>
        <end position="247"/>
    </location>
</feature>
<dbReference type="PANTHER" id="PTHR33048:SF19">
    <property type="entry name" value="MEMBRANE PROTEIN PTH11-LIKE, PUTATIVE (AFU_ORTHOLOGUE AFUA_1G14080)-RELATED"/>
    <property type="match status" value="1"/>
</dbReference>
<keyword evidence="10" id="KW-1185">Reference proteome</keyword>
<evidence type="ECO:0000256" key="6">
    <source>
        <dbReference type="SAM" id="MobiDB-lite"/>
    </source>
</evidence>
<evidence type="ECO:0000256" key="5">
    <source>
        <dbReference type="ARBA" id="ARBA00038359"/>
    </source>
</evidence>
<feature type="transmembrane region" description="Helical" evidence="7">
    <location>
        <begin position="149"/>
        <end position="167"/>
    </location>
</feature>
<sequence>MPALVFPRAIYNEPPPAPRTRLENHPTLLFSWWCTCFSFVIILFRLAGRFVRTERFFREDKVMALSIIPLFVRMGLVHVILIYGTNNVDITNLTNPHYIWMREVGSKLVLCSRIAYAAFIWTAKLGICEFLARMVETYWRREYEIILRYIRYFLAATFIAIVIATLGECQPFNHYWQVIPDPGPKCRTGYAQLITMGVCDIITDILLICFPIPMVLKSAIPFKRKFRLVLLFSMSIILIVITGVRIPEVIKHRGRQQYRTVFASGEILGAASVSNAIVLGSFLRDRGVKKNKRYKFGSVSDSIERASQRRPTVTSQQWGSDEDLIRGVGWRLPRGLEAKTPEPRPAPVALPASPLPDGRKPSFVDGVVKDWQFPGMHDSIRDSEESDPKYALMNDPAPSPKEIRTPPPRQRVSFFDVGGLLDPSNSSAASSVLPSPTSTTVAQDFASSAPRRGSRALLQDLGGLRVPGRRSSQHPSVTEGECYELSPRDAGARAHCSSLSPPSGVVGPQLTRHETRQSLQDVGGLLSSGGNETSGPSRTVSDDASAISPTSSPVSRIREPSLVSPSEPISPIADV</sequence>
<evidence type="ECO:0000313" key="9">
    <source>
        <dbReference type="EMBL" id="KAH7036278.1"/>
    </source>
</evidence>
<feature type="transmembrane region" description="Helical" evidence="7">
    <location>
        <begin position="190"/>
        <end position="216"/>
    </location>
</feature>
<feature type="transmembrane region" description="Helical" evidence="7">
    <location>
        <begin position="63"/>
        <end position="84"/>
    </location>
</feature>
<evidence type="ECO:0000313" key="10">
    <source>
        <dbReference type="Proteomes" id="UP000774617"/>
    </source>
</evidence>
<keyword evidence="4 7" id="KW-0472">Membrane</keyword>
<evidence type="ECO:0000256" key="4">
    <source>
        <dbReference type="ARBA" id="ARBA00023136"/>
    </source>
</evidence>
<dbReference type="Pfam" id="PF20684">
    <property type="entry name" value="Fung_rhodopsin"/>
    <property type="match status" value="1"/>
</dbReference>
<feature type="transmembrane region" description="Helical" evidence="7">
    <location>
        <begin position="267"/>
        <end position="283"/>
    </location>
</feature>
<feature type="region of interest" description="Disordered" evidence="6">
    <location>
        <begin position="461"/>
        <end position="575"/>
    </location>
</feature>
<dbReference type="InterPro" id="IPR049326">
    <property type="entry name" value="Rhodopsin_dom_fungi"/>
</dbReference>
<protein>
    <recommendedName>
        <fullName evidence="8">Rhodopsin domain-containing protein</fullName>
    </recommendedName>
</protein>
<evidence type="ECO:0000256" key="7">
    <source>
        <dbReference type="SAM" id="Phobius"/>
    </source>
</evidence>
<evidence type="ECO:0000259" key="8">
    <source>
        <dbReference type="Pfam" id="PF20684"/>
    </source>
</evidence>
<feature type="transmembrane region" description="Helical" evidence="7">
    <location>
        <begin position="104"/>
        <end position="128"/>
    </location>
</feature>
<keyword evidence="3 7" id="KW-1133">Transmembrane helix</keyword>
<gene>
    <name evidence="9" type="ORF">B0J12DRAFT_269409</name>
</gene>
<comment type="subcellular location">
    <subcellularLocation>
        <location evidence="1">Membrane</location>
        <topology evidence="1">Multi-pass membrane protein</topology>
    </subcellularLocation>
</comment>
<dbReference type="Proteomes" id="UP000774617">
    <property type="component" value="Unassembled WGS sequence"/>
</dbReference>
<comment type="similarity">
    <text evidence="5">Belongs to the SAT4 family.</text>
</comment>
<comment type="caution">
    <text evidence="9">The sequence shown here is derived from an EMBL/GenBank/DDBJ whole genome shotgun (WGS) entry which is preliminary data.</text>
</comment>
<feature type="compositionally biased region" description="Polar residues" evidence="6">
    <location>
        <begin position="528"/>
        <end position="539"/>
    </location>
</feature>
<feature type="region of interest" description="Disordered" evidence="6">
    <location>
        <begin position="335"/>
        <end position="357"/>
    </location>
</feature>
<keyword evidence="2 7" id="KW-0812">Transmembrane</keyword>
<reference evidence="9 10" key="1">
    <citation type="journal article" date="2021" name="Nat. Commun.">
        <title>Genetic determinants of endophytism in the Arabidopsis root mycobiome.</title>
        <authorList>
            <person name="Mesny F."/>
            <person name="Miyauchi S."/>
            <person name="Thiergart T."/>
            <person name="Pickel B."/>
            <person name="Atanasova L."/>
            <person name="Karlsson M."/>
            <person name="Huettel B."/>
            <person name="Barry K.W."/>
            <person name="Haridas S."/>
            <person name="Chen C."/>
            <person name="Bauer D."/>
            <person name="Andreopoulos W."/>
            <person name="Pangilinan J."/>
            <person name="LaButti K."/>
            <person name="Riley R."/>
            <person name="Lipzen A."/>
            <person name="Clum A."/>
            <person name="Drula E."/>
            <person name="Henrissat B."/>
            <person name="Kohler A."/>
            <person name="Grigoriev I.V."/>
            <person name="Martin F.M."/>
            <person name="Hacquard S."/>
        </authorList>
    </citation>
    <scope>NUCLEOTIDE SEQUENCE [LARGE SCALE GENOMIC DNA]</scope>
    <source>
        <strain evidence="9 10">MPI-SDFR-AT-0080</strain>
    </source>
</reference>
<organism evidence="9 10">
    <name type="scientific">Macrophomina phaseolina</name>
    <dbReference type="NCBI Taxonomy" id="35725"/>
    <lineage>
        <taxon>Eukaryota</taxon>
        <taxon>Fungi</taxon>
        <taxon>Dikarya</taxon>
        <taxon>Ascomycota</taxon>
        <taxon>Pezizomycotina</taxon>
        <taxon>Dothideomycetes</taxon>
        <taxon>Dothideomycetes incertae sedis</taxon>
        <taxon>Botryosphaeriales</taxon>
        <taxon>Botryosphaeriaceae</taxon>
        <taxon>Macrophomina</taxon>
    </lineage>
</organism>
<name>A0ABQ8FY96_9PEZI</name>
<dbReference type="InterPro" id="IPR052337">
    <property type="entry name" value="SAT4-like"/>
</dbReference>
<feature type="domain" description="Rhodopsin" evidence="8">
    <location>
        <begin position="45"/>
        <end position="251"/>
    </location>
</feature>
<evidence type="ECO:0000256" key="3">
    <source>
        <dbReference type="ARBA" id="ARBA00022989"/>
    </source>
</evidence>
<accession>A0ABQ8FY96</accession>
<dbReference type="PANTHER" id="PTHR33048">
    <property type="entry name" value="PTH11-LIKE INTEGRAL MEMBRANE PROTEIN (AFU_ORTHOLOGUE AFUA_5G11245)"/>
    <property type="match status" value="1"/>
</dbReference>